<name>A0ABY9AVL8_PARCI</name>
<organism evidence="1 2">
    <name type="scientific">Paracidovorax citrulli</name>
    <name type="common">Acidovorax citrulli</name>
    <dbReference type="NCBI Taxonomy" id="80869"/>
    <lineage>
        <taxon>Bacteria</taxon>
        <taxon>Pseudomonadati</taxon>
        <taxon>Pseudomonadota</taxon>
        <taxon>Betaproteobacteria</taxon>
        <taxon>Burkholderiales</taxon>
        <taxon>Comamonadaceae</taxon>
        <taxon>Paracidovorax</taxon>
    </lineage>
</organism>
<keyword evidence="2" id="KW-1185">Reference proteome</keyword>
<proteinExistence type="predicted"/>
<dbReference type="Proteomes" id="UP001242732">
    <property type="component" value="Chromosome"/>
</dbReference>
<dbReference type="EMBL" id="CP127363">
    <property type="protein sequence ID" value="WIY50852.1"/>
    <property type="molecule type" value="Genomic_DNA"/>
</dbReference>
<reference evidence="1 2" key="1">
    <citation type="submission" date="2023-06" db="EMBL/GenBank/DDBJ databases">
        <authorList>
            <person name="Ham H."/>
            <person name="Park D.S."/>
        </authorList>
    </citation>
    <scope>NUCLEOTIDE SEQUENCE [LARGE SCALE GENOMIC DNA]</scope>
    <source>
        <strain evidence="1 2">KACC 17005</strain>
    </source>
</reference>
<evidence type="ECO:0000313" key="2">
    <source>
        <dbReference type="Proteomes" id="UP001242732"/>
    </source>
</evidence>
<protein>
    <submittedName>
        <fullName evidence="1">Uncharacterized protein</fullName>
    </submittedName>
</protein>
<accession>A0ABY9AVL8</accession>
<sequence length="70" mass="7682">MSTAPMAGSALIHMPKSYEIACPPGMLAHGHRIKRFTSLQAFEGYVAQLRKSGCTVRWDTPFTATVEATR</sequence>
<gene>
    <name evidence="1" type="ORF">QRO08_09905</name>
</gene>
<evidence type="ECO:0000313" key="1">
    <source>
        <dbReference type="EMBL" id="WIY50852.1"/>
    </source>
</evidence>
<dbReference type="RefSeq" id="WP_041827389.1">
    <property type="nucleotide sequence ID" value="NZ_CP023687.1"/>
</dbReference>